<dbReference type="GO" id="GO:0009279">
    <property type="term" value="C:cell outer membrane"/>
    <property type="evidence" value="ECO:0007669"/>
    <property type="project" value="UniProtKB-SubCell"/>
</dbReference>
<evidence type="ECO:0000256" key="5">
    <source>
        <dbReference type="SAM" id="SignalP"/>
    </source>
</evidence>
<dbReference type="Pfam" id="PF13715">
    <property type="entry name" value="CarbopepD_reg_2"/>
    <property type="match status" value="1"/>
</dbReference>
<keyword evidence="3" id="KW-0998">Cell outer membrane</keyword>
<gene>
    <name evidence="8" type="ORF">GGP99_002222</name>
</gene>
<dbReference type="InterPro" id="IPR036942">
    <property type="entry name" value="Beta-barrel_TonB_sf"/>
</dbReference>
<name>A0AAW5PA79_9BACT</name>
<evidence type="ECO:0000256" key="2">
    <source>
        <dbReference type="ARBA" id="ARBA00023136"/>
    </source>
</evidence>
<dbReference type="Pfam" id="PF00593">
    <property type="entry name" value="TonB_dep_Rec_b-barrel"/>
    <property type="match status" value="1"/>
</dbReference>
<comment type="subcellular location">
    <subcellularLocation>
        <location evidence="1 4">Cell outer membrane</location>
    </subcellularLocation>
</comment>
<feature type="domain" description="TonB-dependent receptor-like beta-barrel" evidence="6">
    <location>
        <begin position="421"/>
        <end position="908"/>
    </location>
</feature>
<dbReference type="Gene3D" id="2.40.170.20">
    <property type="entry name" value="TonB-dependent receptor, beta-barrel domain"/>
    <property type="match status" value="1"/>
</dbReference>
<evidence type="ECO:0000313" key="9">
    <source>
        <dbReference type="Proteomes" id="UP001155110"/>
    </source>
</evidence>
<dbReference type="PANTHER" id="PTHR40980:SF5">
    <property type="entry name" value="TONB-DEPENDENT RECEPTOR"/>
    <property type="match status" value="1"/>
</dbReference>
<evidence type="ECO:0000313" key="8">
    <source>
        <dbReference type="EMBL" id="MCS4158250.1"/>
    </source>
</evidence>
<feature type="domain" description="TonB-dependent receptor plug" evidence="7">
    <location>
        <begin position="142"/>
        <end position="225"/>
    </location>
</feature>
<accession>A0AAW5PA79</accession>
<dbReference type="SUPFAM" id="SSF49464">
    <property type="entry name" value="Carboxypeptidase regulatory domain-like"/>
    <property type="match status" value="1"/>
</dbReference>
<dbReference type="InterPro" id="IPR012910">
    <property type="entry name" value="Plug_dom"/>
</dbReference>
<feature type="chain" id="PRO_5043778486" evidence="5">
    <location>
        <begin position="25"/>
        <end position="944"/>
    </location>
</feature>
<dbReference type="Gene3D" id="2.170.130.10">
    <property type="entry name" value="TonB-dependent receptor, plug domain"/>
    <property type="match status" value="1"/>
</dbReference>
<keyword evidence="4" id="KW-0798">TonB box</keyword>
<comment type="caution">
    <text evidence="8">The sequence shown here is derived from an EMBL/GenBank/DDBJ whole genome shotgun (WGS) entry which is preliminary data.</text>
</comment>
<evidence type="ECO:0000256" key="3">
    <source>
        <dbReference type="ARBA" id="ARBA00023237"/>
    </source>
</evidence>
<organism evidence="8 9">
    <name type="scientific">Salinibacter ruber</name>
    <dbReference type="NCBI Taxonomy" id="146919"/>
    <lineage>
        <taxon>Bacteria</taxon>
        <taxon>Pseudomonadati</taxon>
        <taxon>Rhodothermota</taxon>
        <taxon>Rhodothermia</taxon>
        <taxon>Rhodothermales</taxon>
        <taxon>Salinibacteraceae</taxon>
        <taxon>Salinibacter</taxon>
    </lineage>
</organism>
<keyword evidence="5" id="KW-0732">Signal</keyword>
<dbReference type="RefSeq" id="WP_259059378.1">
    <property type="nucleotide sequence ID" value="NZ_JANTZM010000010.1"/>
</dbReference>
<evidence type="ECO:0000256" key="1">
    <source>
        <dbReference type="ARBA" id="ARBA00004442"/>
    </source>
</evidence>
<dbReference type="InterPro" id="IPR000531">
    <property type="entry name" value="Beta-barrel_TonB"/>
</dbReference>
<keyword evidence="2 4" id="KW-0472">Membrane</keyword>
<proteinExistence type="inferred from homology"/>
<protein>
    <submittedName>
        <fullName evidence="8">Outer membrane receptor protein involved in Fe transport</fullName>
    </submittedName>
</protein>
<dbReference type="InterPro" id="IPR037066">
    <property type="entry name" value="Plug_dom_sf"/>
</dbReference>
<comment type="similarity">
    <text evidence="4">Belongs to the TonB-dependent receptor family.</text>
</comment>
<evidence type="ECO:0000256" key="4">
    <source>
        <dbReference type="RuleBase" id="RU003357"/>
    </source>
</evidence>
<dbReference type="Pfam" id="PF07715">
    <property type="entry name" value="Plug"/>
    <property type="match status" value="1"/>
</dbReference>
<dbReference type="EMBL" id="JANTZM010000010">
    <property type="protein sequence ID" value="MCS4158250.1"/>
    <property type="molecule type" value="Genomic_DNA"/>
</dbReference>
<dbReference type="AlphaFoldDB" id="A0AAW5PA79"/>
<evidence type="ECO:0000259" key="7">
    <source>
        <dbReference type="Pfam" id="PF07715"/>
    </source>
</evidence>
<dbReference type="Proteomes" id="UP001155110">
    <property type="component" value="Unassembled WGS sequence"/>
</dbReference>
<dbReference type="PANTHER" id="PTHR40980">
    <property type="entry name" value="PLUG DOMAIN-CONTAINING PROTEIN"/>
    <property type="match status" value="1"/>
</dbReference>
<dbReference type="InterPro" id="IPR008969">
    <property type="entry name" value="CarboxyPept-like_regulatory"/>
</dbReference>
<dbReference type="SUPFAM" id="SSF56935">
    <property type="entry name" value="Porins"/>
    <property type="match status" value="1"/>
</dbReference>
<keyword evidence="8" id="KW-0675">Receptor</keyword>
<reference evidence="8" key="1">
    <citation type="submission" date="2022-08" db="EMBL/GenBank/DDBJ databases">
        <title>Genomic Encyclopedia of Type Strains, Phase V (KMG-V): Genome sequencing to study the core and pangenomes of soil and plant-associated prokaryotes.</title>
        <authorList>
            <person name="Whitman W."/>
        </authorList>
    </citation>
    <scope>NUCLEOTIDE SEQUENCE</scope>
    <source>
        <strain evidence="8">SP3002</strain>
    </source>
</reference>
<evidence type="ECO:0000259" key="6">
    <source>
        <dbReference type="Pfam" id="PF00593"/>
    </source>
</evidence>
<feature type="signal peptide" evidence="5">
    <location>
        <begin position="1"/>
        <end position="24"/>
    </location>
</feature>
<sequence length="944" mass="103277">MSESWMRRLVAAALIVLMGVGPHAAVAQDAASTGVVTGVVVEKQRGAPLPGANVTIEGTTMGTSTDLDGRYRIIDLEPGTYSLVVSFVGFQQKTVTGVEVAAGETTTLDVALAEETEQLDEVVVQAQAARDSEAGLLKKRAKAATVMDAISAETIGKSASSTAASAIKKVTGASVTDGKFVNVRGLGGRYVNAQLNGAELPSASPNKNSVPLDLFPAGLLDNIVTSKTFTPDKPGNYTGGNVNLSTKSFPDERTLSFSTSVTYHSEVQFDNVLRPDGGLDEIPSMVPSLPEGQLTAENQPIPPYFGANQQEQQFLDEVTRAFSKGKVTPQRRSGPINQGYSASYGDQFQVFGDTPLGLVTGVTYSRSTSASRDRLSAAAGAGGQAGVSTEFRFTGESGSTEEVLGGIANFTLNPHPNHQLSFNTLYNRSEQKSAVFLSGRIPRDDDSRTFNRRRIEPIDRTVWNLQAKGEHMLGSGGSSTPRLTWSSSYSQTTQDESDVRFFTDDFLPERNVHRIALSVYEAPTRYFRNLKESTWSNDLSLSVPFGLGSVQVGGNYLRKERDLEERRFAYGNLDSPNYEGAPDTYFGECIGLIDTDGCDTGPYQNADRPDLGVVIQERTANQNNLVGNRTVGGGFAMVDTDVPGVADLRFIGGLRVEYTDQFVETRDGQTGQIETTDLLPSANLVYALRENMNVRAAYGRTIARPTFREFSPSTYYDFQRQEIFDGSPNLERTLVHNLDLRWEWFTGPGELFAVSGYFKSFDAPIERVVVEQAINREVTYQNQQSAKVYGAELEARKRLGFIADPLRHLEVGGNLTLTESSVTDTSGQDLGRPLEGQSPYLINADVSYDNPELGTTVSVFYNYFDDRLDTIERENQPDQYERGRHTVDVVASQALPFGVEMKLSVKNLLNEETEVYKNFPGNEFTTVRYRTGRTITVGITYNLQ</sequence>
<dbReference type="Gene3D" id="2.60.40.1120">
    <property type="entry name" value="Carboxypeptidase-like, regulatory domain"/>
    <property type="match status" value="1"/>
</dbReference>